<protein>
    <submittedName>
        <fullName evidence="3">DUF1768 domain-containing protein</fullName>
    </submittedName>
</protein>
<evidence type="ECO:0000259" key="1">
    <source>
        <dbReference type="Pfam" id="PF08719"/>
    </source>
</evidence>
<dbReference type="Pfam" id="PF08719">
    <property type="entry name" value="NADAR"/>
    <property type="match status" value="1"/>
</dbReference>
<dbReference type="STRING" id="6313.A0A0K0DH38"/>
<dbReference type="WBParaSite" id="ACAC_0001045501-mRNA-1">
    <property type="protein sequence ID" value="ACAC_0001045501-mRNA-1"/>
    <property type="gene ID" value="ACAC_0001045501"/>
</dbReference>
<reference evidence="3" key="2">
    <citation type="submission" date="2017-02" db="UniProtKB">
        <authorList>
            <consortium name="WormBaseParasite"/>
        </authorList>
    </citation>
    <scope>IDENTIFICATION</scope>
</reference>
<reference evidence="2" key="1">
    <citation type="submission" date="2012-09" db="EMBL/GenBank/DDBJ databases">
        <authorList>
            <person name="Martin A.A."/>
        </authorList>
    </citation>
    <scope>NUCLEOTIDE SEQUENCE</scope>
</reference>
<dbReference type="InterPro" id="IPR012816">
    <property type="entry name" value="NADAR"/>
</dbReference>
<evidence type="ECO:0000313" key="2">
    <source>
        <dbReference type="Proteomes" id="UP000035642"/>
    </source>
</evidence>
<dbReference type="AlphaFoldDB" id="A0A0K0DH38"/>
<dbReference type="InterPro" id="IPR037238">
    <property type="entry name" value="YbiA-like_sf"/>
</dbReference>
<proteinExistence type="predicted"/>
<dbReference type="NCBIfam" id="TIGR02464">
    <property type="entry name" value="ribofla_fusion"/>
    <property type="match status" value="1"/>
</dbReference>
<name>A0A0K0DH38_ANGCA</name>
<keyword evidence="2" id="KW-1185">Reference proteome</keyword>
<accession>A0A0K0DH38</accession>
<dbReference type="CDD" id="cd15457">
    <property type="entry name" value="NADAR"/>
    <property type="match status" value="1"/>
</dbReference>
<dbReference type="Gene3D" id="1.10.357.40">
    <property type="entry name" value="YbiA-like"/>
    <property type="match status" value="1"/>
</dbReference>
<dbReference type="Proteomes" id="UP000035642">
    <property type="component" value="Unassembled WGS sequence"/>
</dbReference>
<organism evidence="2 3">
    <name type="scientific">Angiostrongylus cantonensis</name>
    <name type="common">Rat lungworm</name>
    <dbReference type="NCBI Taxonomy" id="6313"/>
    <lineage>
        <taxon>Eukaryota</taxon>
        <taxon>Metazoa</taxon>
        <taxon>Ecdysozoa</taxon>
        <taxon>Nematoda</taxon>
        <taxon>Chromadorea</taxon>
        <taxon>Rhabditida</taxon>
        <taxon>Rhabditina</taxon>
        <taxon>Rhabditomorpha</taxon>
        <taxon>Strongyloidea</taxon>
        <taxon>Metastrongylidae</taxon>
        <taxon>Angiostrongylus</taxon>
    </lineage>
</organism>
<feature type="domain" description="NADAR" evidence="1">
    <location>
        <begin position="69"/>
        <end position="140"/>
    </location>
</feature>
<evidence type="ECO:0000313" key="3">
    <source>
        <dbReference type="WBParaSite" id="ACAC_0001045501-mRNA-1"/>
    </source>
</evidence>
<dbReference type="SUPFAM" id="SSF143990">
    <property type="entry name" value="YbiA-like"/>
    <property type="match status" value="1"/>
</dbReference>
<sequence length="159" mass="18201">MGTRRVSSPCGDFTLFFTMQSPFSNFHPCVFEQTAMDGSRKQFSCVEQFYMHYRLMITELSWDSIVIGCSDVMASALEAKFVQNAQLRHLLFLTHGSRLVECSPYDLIWGIGDPDAVNPSRWRGKNRLGSLMDAVREKLWAMDEYRSTFSNFGLKNGCK</sequence>